<dbReference type="AlphaFoldDB" id="A0A0B3XXN2"/>
<evidence type="ECO:0000256" key="1">
    <source>
        <dbReference type="ARBA" id="ARBA00004945"/>
    </source>
</evidence>
<dbReference type="SUPFAM" id="SSF53167">
    <property type="entry name" value="Purine and uridine phosphorylases"/>
    <property type="match status" value="1"/>
</dbReference>
<dbReference type="GO" id="GO:0008930">
    <property type="term" value="F:methylthioadenosine nucleosidase activity"/>
    <property type="evidence" value="ECO:0007669"/>
    <property type="project" value="UniProtKB-UniRule"/>
</dbReference>
<dbReference type="InterPro" id="IPR035994">
    <property type="entry name" value="Nucleoside_phosphorylase_sf"/>
</dbReference>
<dbReference type="EC" id="3.2.2.9" evidence="6"/>
<dbReference type="Proteomes" id="UP000031197">
    <property type="component" value="Unassembled WGS sequence"/>
</dbReference>
<dbReference type="HAMAP" id="MF_01684">
    <property type="entry name" value="Salvage_MtnN"/>
    <property type="match status" value="1"/>
</dbReference>
<dbReference type="OrthoDB" id="9792278at2"/>
<sequence length="233" mass="24883">MKKIGILGAMDEEVALLKASLWNVKETQWKHLTFYEGTLDDIEVVLVKCGIGKVAAAIATTVLIEQYAPDAVVNTGSAGGFDKNLNIGDLVIASHVIHHDANLTHFGYKLGQCAGMPEDFRCDTTLMETARTAAAGITSLQSTTGLICTGDAFIGSDEAVAELRENFPDMKAVEMEGAAIGQTCHMLDTPFLVIRSLSDIAGKTSSVSFKEYLETAAKHSAQLVMAMIKALAK</sequence>
<feature type="binding site" evidence="6">
    <location>
        <position position="154"/>
    </location>
    <ligand>
        <name>substrate</name>
    </ligand>
</feature>
<gene>
    <name evidence="6" type="primary">mtnN</name>
    <name evidence="8" type="ORF">RJ41_07600</name>
</gene>
<dbReference type="GO" id="GO:0019284">
    <property type="term" value="P:L-methionine salvage from S-adenosylmethionine"/>
    <property type="evidence" value="ECO:0007669"/>
    <property type="project" value="TreeGrafter"/>
</dbReference>
<dbReference type="NCBIfam" id="TIGR01704">
    <property type="entry name" value="MTA_SAH-Nsdase"/>
    <property type="match status" value="1"/>
</dbReference>
<comment type="catalytic activity">
    <reaction evidence="5">
        <text>5'-deoxyadenosine + H2O = 5-deoxy-D-ribose + adenine</text>
        <dbReference type="Rhea" id="RHEA:29859"/>
        <dbReference type="ChEBI" id="CHEBI:15377"/>
        <dbReference type="ChEBI" id="CHEBI:16708"/>
        <dbReference type="ChEBI" id="CHEBI:17319"/>
        <dbReference type="ChEBI" id="CHEBI:149540"/>
        <dbReference type="EC" id="3.2.2.9"/>
    </reaction>
    <physiologicalReaction direction="left-to-right" evidence="5">
        <dbReference type="Rhea" id="RHEA:29860"/>
    </physiologicalReaction>
</comment>
<comment type="similarity">
    <text evidence="6">Belongs to the PNP/UDP phosphorylase family. MtnN subfamily.</text>
</comment>
<feature type="domain" description="Nucleoside phosphorylase" evidence="7">
    <location>
        <begin position="3"/>
        <end position="229"/>
    </location>
</feature>
<comment type="catalytic activity">
    <reaction evidence="6">
        <text>S-methyl-5'-thioadenosine + H2O = 5-(methylsulfanyl)-D-ribose + adenine</text>
        <dbReference type="Rhea" id="RHEA:13617"/>
        <dbReference type="ChEBI" id="CHEBI:15377"/>
        <dbReference type="ChEBI" id="CHEBI:16708"/>
        <dbReference type="ChEBI" id="CHEBI:17509"/>
        <dbReference type="ChEBI" id="CHEBI:78440"/>
        <dbReference type="EC" id="3.2.2.9"/>
    </reaction>
</comment>
<keyword evidence="9" id="KW-1185">Reference proteome</keyword>
<comment type="catalytic activity">
    <reaction evidence="6">
        <text>S-adenosyl-L-homocysteine + H2O = S-(5-deoxy-D-ribos-5-yl)-L-homocysteine + adenine</text>
        <dbReference type="Rhea" id="RHEA:17805"/>
        <dbReference type="ChEBI" id="CHEBI:15377"/>
        <dbReference type="ChEBI" id="CHEBI:16708"/>
        <dbReference type="ChEBI" id="CHEBI:57856"/>
        <dbReference type="ChEBI" id="CHEBI:58195"/>
        <dbReference type="EC" id="3.2.2.9"/>
    </reaction>
</comment>
<keyword evidence="8" id="KW-0326">Glycosidase</keyword>
<feature type="active site" description="Proton acceptor" evidence="6">
    <location>
        <position position="13"/>
    </location>
</feature>
<dbReference type="GO" id="GO:0009164">
    <property type="term" value="P:nucleoside catabolic process"/>
    <property type="evidence" value="ECO:0007669"/>
    <property type="project" value="InterPro"/>
</dbReference>
<reference evidence="8 9" key="1">
    <citation type="submission" date="2014-12" db="EMBL/GenBank/DDBJ databases">
        <title>Genome sequencing of Alteromonas marina AD001.</title>
        <authorList>
            <person name="Adrian T.G.S."/>
            <person name="Chan K.G."/>
        </authorList>
    </citation>
    <scope>NUCLEOTIDE SEQUENCE [LARGE SCALE GENOMIC DNA]</scope>
    <source>
        <strain evidence="8 9">AD001</strain>
    </source>
</reference>
<comment type="caution">
    <text evidence="8">The sequence shown here is derived from an EMBL/GenBank/DDBJ whole genome shotgun (WGS) entry which is preliminary data.</text>
</comment>
<keyword evidence="3 6" id="KW-0378">Hydrolase</keyword>
<evidence type="ECO:0000256" key="4">
    <source>
        <dbReference type="ARBA" id="ARBA00023167"/>
    </source>
</evidence>
<evidence type="ECO:0000256" key="6">
    <source>
        <dbReference type="HAMAP-Rule" id="MF_01684"/>
    </source>
</evidence>
<dbReference type="NCBIfam" id="NF004079">
    <property type="entry name" value="PRK05584.1"/>
    <property type="match status" value="1"/>
</dbReference>
<evidence type="ECO:0000256" key="3">
    <source>
        <dbReference type="ARBA" id="ARBA00022801"/>
    </source>
</evidence>
<proteinExistence type="inferred from homology"/>
<feature type="binding site" evidence="6">
    <location>
        <begin position="175"/>
        <end position="176"/>
    </location>
    <ligand>
        <name>substrate</name>
    </ligand>
</feature>
<name>A0A0B3XXN2_9ALTE</name>
<keyword evidence="4 6" id="KW-0486">Methionine biosynthesis</keyword>
<comment type="pathway">
    <text evidence="1 6">Amino-acid biosynthesis; L-methionine biosynthesis via salvage pathway; S-methyl-5-thio-alpha-D-ribose 1-phosphate from S-methyl-5'-thioadenosine (hydrolase route): step 1/2.</text>
</comment>
<evidence type="ECO:0000313" key="9">
    <source>
        <dbReference type="Proteomes" id="UP000031197"/>
    </source>
</evidence>
<dbReference type="RefSeq" id="WP_039218924.1">
    <property type="nucleotide sequence ID" value="NZ_JWLW01000012.1"/>
</dbReference>
<evidence type="ECO:0000256" key="2">
    <source>
        <dbReference type="ARBA" id="ARBA00022605"/>
    </source>
</evidence>
<evidence type="ECO:0000313" key="8">
    <source>
        <dbReference type="EMBL" id="KHT54381.1"/>
    </source>
</evidence>
<protein>
    <recommendedName>
        <fullName evidence="6">5'-methylthioadenosine/S-adenosylhomocysteine nucleosidase</fullName>
        <shortName evidence="6">MTA/SAH nucleosidase</shortName>
        <shortName evidence="6">MTAN</shortName>
        <ecNumber evidence="6">3.2.2.9</ecNumber>
    </recommendedName>
    <alternativeName>
        <fullName evidence="6">5'-deoxyadenosine nucleosidase</fullName>
        <shortName evidence="6">DOA nucleosidase</shortName>
        <shortName evidence="6">dAdo nucleosidase</shortName>
    </alternativeName>
    <alternativeName>
        <fullName evidence="6">5'-methylthioadenosine nucleosidase</fullName>
        <shortName evidence="6">MTA nucleosidase</shortName>
    </alternativeName>
    <alternativeName>
        <fullName evidence="6">S-adenosylhomocysteine nucleosidase</fullName>
        <shortName evidence="6">AdoHcy nucleosidase</shortName>
        <shortName evidence="6">SAH nucleosidase</shortName>
        <shortName evidence="6">SRH nucleosidase</shortName>
    </alternativeName>
</protein>
<organism evidence="8 9">
    <name type="scientific">Alteromonas marina</name>
    <dbReference type="NCBI Taxonomy" id="203795"/>
    <lineage>
        <taxon>Bacteria</taxon>
        <taxon>Pseudomonadati</taxon>
        <taxon>Pseudomonadota</taxon>
        <taxon>Gammaproteobacteria</taxon>
        <taxon>Alteromonadales</taxon>
        <taxon>Alteromonadaceae</taxon>
        <taxon>Alteromonas/Salinimonas group</taxon>
        <taxon>Alteromonas</taxon>
    </lineage>
</organism>
<dbReference type="Pfam" id="PF01048">
    <property type="entry name" value="PNP_UDP_1"/>
    <property type="match status" value="1"/>
</dbReference>
<dbReference type="InterPro" id="IPR000845">
    <property type="entry name" value="Nucleoside_phosphorylase_d"/>
</dbReference>
<dbReference type="PANTHER" id="PTHR46832">
    <property type="entry name" value="5'-METHYLTHIOADENOSINE/S-ADENOSYLHOMOCYSTEINE NUCLEOSIDASE"/>
    <property type="match status" value="1"/>
</dbReference>
<dbReference type="UniPathway" id="UPA00904">
    <property type="reaction ID" value="UER00871"/>
</dbReference>
<dbReference type="GO" id="GO:0008782">
    <property type="term" value="F:adenosylhomocysteine nucleosidase activity"/>
    <property type="evidence" value="ECO:0007669"/>
    <property type="project" value="UniProtKB-UniRule"/>
</dbReference>
<dbReference type="PANTHER" id="PTHR46832:SF1">
    <property type="entry name" value="5'-METHYLTHIOADENOSINE_S-ADENOSYLHOMOCYSTEINE NUCLEOSIDASE"/>
    <property type="match status" value="1"/>
</dbReference>
<feature type="binding site" evidence="6">
    <location>
        <position position="79"/>
    </location>
    <ligand>
        <name>substrate</name>
    </ligand>
</feature>
<dbReference type="FunFam" id="3.40.50.1580:FF:000001">
    <property type="entry name" value="MTA/SAH nucleosidase family protein"/>
    <property type="match status" value="1"/>
</dbReference>
<dbReference type="InterPro" id="IPR010049">
    <property type="entry name" value="MTA_SAH_Nsdase"/>
</dbReference>
<keyword evidence="2 6" id="KW-0028">Amino-acid biosynthesis</keyword>
<accession>A0A0B3XXN2</accession>
<evidence type="ECO:0000256" key="5">
    <source>
        <dbReference type="ARBA" id="ARBA00050313"/>
    </source>
</evidence>
<dbReference type="EMBL" id="JWLW01000012">
    <property type="protein sequence ID" value="KHT54381.1"/>
    <property type="molecule type" value="Genomic_DNA"/>
</dbReference>
<comment type="function">
    <text evidence="6">Catalyzes the irreversible cleavage of the glycosidic bond in both 5'-methylthioadenosine (MTA) and S-adenosylhomocysteine (SAH/AdoHcy) to adenine and the corresponding thioribose, 5'-methylthioribose and S-ribosylhomocysteine, respectively. Also cleaves 5'-deoxyadenosine, a toxic by-product of radical S-adenosylmethionine (SAM) enzymes, into 5-deoxyribose and adenine.</text>
</comment>
<dbReference type="CDD" id="cd09008">
    <property type="entry name" value="MTAN"/>
    <property type="match status" value="1"/>
</dbReference>
<dbReference type="Gene3D" id="3.40.50.1580">
    <property type="entry name" value="Nucleoside phosphorylase domain"/>
    <property type="match status" value="1"/>
</dbReference>
<dbReference type="GO" id="GO:0019509">
    <property type="term" value="P:L-methionine salvage from methylthioadenosine"/>
    <property type="evidence" value="ECO:0007669"/>
    <property type="project" value="UniProtKB-UniRule"/>
</dbReference>
<evidence type="ECO:0000259" key="7">
    <source>
        <dbReference type="Pfam" id="PF01048"/>
    </source>
</evidence>
<dbReference type="GO" id="GO:0005829">
    <property type="term" value="C:cytosol"/>
    <property type="evidence" value="ECO:0007669"/>
    <property type="project" value="TreeGrafter"/>
</dbReference>
<feature type="active site" description="Proton donor" evidence="6">
    <location>
        <position position="199"/>
    </location>
</feature>